<organism evidence="1">
    <name type="scientific">Rosellinia necatrix</name>
    <name type="common">White root-rot fungus</name>
    <dbReference type="NCBI Taxonomy" id="77044"/>
    <lineage>
        <taxon>Eukaryota</taxon>
        <taxon>Fungi</taxon>
        <taxon>Dikarya</taxon>
        <taxon>Ascomycota</taxon>
        <taxon>Pezizomycotina</taxon>
        <taxon>Sordariomycetes</taxon>
        <taxon>Xylariomycetidae</taxon>
        <taxon>Xylariales</taxon>
        <taxon>Xylariaceae</taxon>
        <taxon>Rosellinia</taxon>
    </lineage>
</organism>
<sequence length="49" mass="5378">MANVDFHVKAYVSGVWESFVGMFPSGSLQNMMQNARGVRDAIAAVLDYP</sequence>
<gene>
    <name evidence="1" type="ORF">SAMD00023353_2100970</name>
</gene>
<reference evidence="1" key="1">
    <citation type="submission" date="2016-03" db="EMBL/GenBank/DDBJ databases">
        <title>Draft genome sequence of Rosellinia necatrix.</title>
        <authorList>
            <person name="Kanematsu S."/>
        </authorList>
    </citation>
    <scope>NUCLEOTIDE SEQUENCE [LARGE SCALE GENOMIC DNA]</scope>
    <source>
        <strain evidence="1">W97</strain>
    </source>
</reference>
<evidence type="ECO:0000313" key="2">
    <source>
        <dbReference type="Proteomes" id="UP000054516"/>
    </source>
</evidence>
<dbReference type="AlphaFoldDB" id="A0A1S8A7T6"/>
<proteinExistence type="predicted"/>
<evidence type="ECO:0000313" key="1">
    <source>
        <dbReference type="EMBL" id="GAW26111.1"/>
    </source>
</evidence>
<protein>
    <submittedName>
        <fullName evidence="1">Uncharacterized protein</fullName>
    </submittedName>
</protein>
<dbReference type="Proteomes" id="UP000054516">
    <property type="component" value="Unassembled WGS sequence"/>
</dbReference>
<dbReference type="EMBL" id="DF977466">
    <property type="protein sequence ID" value="GAW26111.1"/>
    <property type="molecule type" value="Genomic_DNA"/>
</dbReference>
<accession>A0A1S8A7T6</accession>
<name>A0A1S8A7T6_ROSNE</name>
<keyword evidence="2" id="KW-1185">Reference proteome</keyword>